<accession>A0ABW6BLT8</accession>
<proteinExistence type="inferred from homology"/>
<name>A0ABW6BLT8_9SPHI</name>
<dbReference type="Proteomes" id="UP001597525">
    <property type="component" value="Unassembled WGS sequence"/>
</dbReference>
<keyword evidence="3" id="KW-0414">Isoprene biosynthesis</keyword>
<dbReference type="PANTHER" id="PTHR32125:SF4">
    <property type="entry name" value="2-C-METHYL-D-ERYTHRITOL 4-PHOSPHATE CYTIDYLYLTRANSFERASE, CHLOROPLASTIC"/>
    <property type="match status" value="1"/>
</dbReference>
<dbReference type="HAMAP" id="MF_00108">
    <property type="entry name" value="IspD"/>
    <property type="match status" value="1"/>
</dbReference>
<evidence type="ECO:0000256" key="1">
    <source>
        <dbReference type="ARBA" id="ARBA00022679"/>
    </source>
</evidence>
<dbReference type="PANTHER" id="PTHR32125">
    <property type="entry name" value="2-C-METHYL-D-ERYTHRITOL 4-PHOSPHATE CYTIDYLYLTRANSFERASE, CHLOROPLASTIC"/>
    <property type="match status" value="1"/>
</dbReference>
<feature type="site" description="Transition state stabilizer" evidence="3">
    <location>
        <position position="23"/>
    </location>
</feature>
<dbReference type="EC" id="2.7.7.60" evidence="3"/>
<keyword evidence="2 3" id="KW-0548">Nucleotidyltransferase</keyword>
<evidence type="ECO:0000313" key="5">
    <source>
        <dbReference type="Proteomes" id="UP001597525"/>
    </source>
</evidence>
<evidence type="ECO:0000256" key="3">
    <source>
        <dbReference type="HAMAP-Rule" id="MF_00108"/>
    </source>
</evidence>
<organism evidence="4 5">
    <name type="scientific">Sphingobacterium bambusae</name>
    <dbReference type="NCBI Taxonomy" id="662858"/>
    <lineage>
        <taxon>Bacteria</taxon>
        <taxon>Pseudomonadati</taxon>
        <taxon>Bacteroidota</taxon>
        <taxon>Sphingobacteriia</taxon>
        <taxon>Sphingobacteriales</taxon>
        <taxon>Sphingobacteriaceae</taxon>
        <taxon>Sphingobacterium</taxon>
    </lineage>
</organism>
<comment type="caution">
    <text evidence="4">The sequence shown here is derived from an EMBL/GenBank/DDBJ whole genome shotgun (WGS) entry which is preliminary data.</text>
</comment>
<feature type="site" description="Positions MEP for the nucleophilic attack" evidence="3">
    <location>
        <position position="213"/>
    </location>
</feature>
<sequence length="237" mass="26986">MLKKYVIIVAGGRGTRMNAELPKQFLLIDQRPVLMHTMECFRKGSDMPDIVLVLHPDMHPYWTDLCRQYNFQIPHHVVYGGESRFQSVRNGLGYIFEKEKVALESTLIAIHDAARPVISQELVDRCFAETVRYGATTAAIQSTNSIRLGSIEESTATDRQQVWMVQTPQTFRADILQKAFAQPEMGSFTDDASVVEKMGYPVRLIIGDQRNIKITFPEDIAIAHLYLKTLDTKPRLE</sequence>
<dbReference type="NCBIfam" id="TIGR00453">
    <property type="entry name" value="ispD"/>
    <property type="match status" value="1"/>
</dbReference>
<evidence type="ECO:0000313" key="4">
    <source>
        <dbReference type="EMBL" id="MFD2968680.1"/>
    </source>
</evidence>
<comment type="similarity">
    <text evidence="3">Belongs to the IspD/TarI cytidylyltransferase family. IspD subfamily.</text>
</comment>
<feature type="site" description="Transition state stabilizer" evidence="3">
    <location>
        <position position="16"/>
    </location>
</feature>
<dbReference type="SUPFAM" id="SSF53448">
    <property type="entry name" value="Nucleotide-diphospho-sugar transferases"/>
    <property type="match status" value="1"/>
</dbReference>
<feature type="site" description="Positions MEP for the nucleophilic attack" evidence="3">
    <location>
        <position position="159"/>
    </location>
</feature>
<protein>
    <recommendedName>
        <fullName evidence="3">2-C-methyl-D-erythritol 4-phosphate cytidylyltransferase</fullName>
        <ecNumber evidence="3">2.7.7.60</ecNumber>
    </recommendedName>
    <alternativeName>
        <fullName evidence="3">4-diphosphocytidyl-2C-methyl-D-erythritol synthase</fullName>
    </alternativeName>
    <alternativeName>
        <fullName evidence="3">MEP cytidylyltransferase</fullName>
        <shortName evidence="3">MCT</shortName>
    </alternativeName>
</protein>
<dbReference type="EMBL" id="JBHUPB010000009">
    <property type="protein sequence ID" value="MFD2968680.1"/>
    <property type="molecule type" value="Genomic_DNA"/>
</dbReference>
<dbReference type="RefSeq" id="WP_320185345.1">
    <property type="nucleotide sequence ID" value="NZ_CP138332.1"/>
</dbReference>
<keyword evidence="1 3" id="KW-0808">Transferase</keyword>
<dbReference type="Gene3D" id="3.90.550.10">
    <property type="entry name" value="Spore Coat Polysaccharide Biosynthesis Protein SpsA, Chain A"/>
    <property type="match status" value="1"/>
</dbReference>
<comment type="catalytic activity">
    <reaction evidence="3">
        <text>2-C-methyl-D-erythritol 4-phosphate + CTP + H(+) = 4-CDP-2-C-methyl-D-erythritol + diphosphate</text>
        <dbReference type="Rhea" id="RHEA:13429"/>
        <dbReference type="ChEBI" id="CHEBI:15378"/>
        <dbReference type="ChEBI" id="CHEBI:33019"/>
        <dbReference type="ChEBI" id="CHEBI:37563"/>
        <dbReference type="ChEBI" id="CHEBI:57823"/>
        <dbReference type="ChEBI" id="CHEBI:58262"/>
        <dbReference type="EC" id="2.7.7.60"/>
    </reaction>
</comment>
<reference evidence="5" key="1">
    <citation type="journal article" date="2019" name="Int. J. Syst. Evol. Microbiol.">
        <title>The Global Catalogue of Microorganisms (GCM) 10K type strain sequencing project: providing services to taxonomists for standard genome sequencing and annotation.</title>
        <authorList>
            <consortium name="The Broad Institute Genomics Platform"/>
            <consortium name="The Broad Institute Genome Sequencing Center for Infectious Disease"/>
            <person name="Wu L."/>
            <person name="Ma J."/>
        </authorList>
    </citation>
    <scope>NUCLEOTIDE SEQUENCE [LARGE SCALE GENOMIC DNA]</scope>
    <source>
        <strain evidence="5">KCTC 22814</strain>
    </source>
</reference>
<dbReference type="InterPro" id="IPR034683">
    <property type="entry name" value="IspD/TarI"/>
</dbReference>
<dbReference type="GO" id="GO:0050518">
    <property type="term" value="F:2-C-methyl-D-erythritol 4-phosphate cytidylyltransferase activity"/>
    <property type="evidence" value="ECO:0007669"/>
    <property type="project" value="UniProtKB-EC"/>
</dbReference>
<dbReference type="Pfam" id="PF01128">
    <property type="entry name" value="IspD"/>
    <property type="match status" value="1"/>
</dbReference>
<dbReference type="NCBIfam" id="NF001186">
    <property type="entry name" value="PRK00155.2-3"/>
    <property type="match status" value="1"/>
</dbReference>
<dbReference type="CDD" id="cd02516">
    <property type="entry name" value="CDP-ME_synthetase"/>
    <property type="match status" value="1"/>
</dbReference>
<gene>
    <name evidence="3" type="primary">ispD</name>
    <name evidence="4" type="ORF">ACFS7Y_14865</name>
</gene>
<comment type="pathway">
    <text evidence="3">Isoprenoid biosynthesis; isopentenyl diphosphate biosynthesis via DXP pathway; isopentenyl diphosphate from 1-deoxy-D-xylulose 5-phosphate: step 2/6.</text>
</comment>
<dbReference type="InterPro" id="IPR001228">
    <property type="entry name" value="IspD"/>
</dbReference>
<keyword evidence="5" id="KW-1185">Reference proteome</keyword>
<evidence type="ECO:0000256" key="2">
    <source>
        <dbReference type="ARBA" id="ARBA00022695"/>
    </source>
</evidence>
<comment type="function">
    <text evidence="3">Catalyzes the formation of 4-diphosphocytidyl-2-C-methyl-D-erythritol from CTP and 2-C-methyl-D-erythritol 4-phosphate (MEP).</text>
</comment>
<dbReference type="InterPro" id="IPR029044">
    <property type="entry name" value="Nucleotide-diphossugar_trans"/>
</dbReference>
<dbReference type="InterPro" id="IPR050088">
    <property type="entry name" value="IspD/TarI_cytidylyltransf_bact"/>
</dbReference>